<comment type="similarity">
    <text evidence="2 5">Belongs to the ORC2 family.</text>
</comment>
<dbReference type="AlphaFoldDB" id="A0A9R1GXF3"/>
<comment type="caution">
    <text evidence="9">The sequence shown here is derived from an EMBL/GenBank/DDBJ whole genome shotgun (WGS) entry which is preliminary data.</text>
</comment>
<dbReference type="GO" id="GO:0005664">
    <property type="term" value="C:nuclear origin of replication recognition complex"/>
    <property type="evidence" value="ECO:0007669"/>
    <property type="project" value="UniProtKB-UniRule"/>
</dbReference>
<feature type="non-terminal residue" evidence="9">
    <location>
        <position position="1"/>
    </location>
</feature>
<dbReference type="InterPro" id="IPR056773">
    <property type="entry name" value="WHD_ORC2"/>
</dbReference>
<evidence type="ECO:0000256" key="5">
    <source>
        <dbReference type="RuleBase" id="RU368084"/>
    </source>
</evidence>
<dbReference type="GO" id="GO:0006260">
    <property type="term" value="P:DNA replication"/>
    <property type="evidence" value="ECO:0007669"/>
    <property type="project" value="UniProtKB-UniRule"/>
</dbReference>
<dbReference type="OrthoDB" id="20198at2759"/>
<feature type="domain" description="Origin recognition complex subunit 2 RecA-like" evidence="7">
    <location>
        <begin position="77"/>
        <end position="256"/>
    </location>
</feature>
<dbReference type="PANTHER" id="PTHR14052:SF0">
    <property type="entry name" value="ORIGIN RECOGNITION COMPLEX SUBUNIT 2"/>
    <property type="match status" value="1"/>
</dbReference>
<evidence type="ECO:0000313" key="9">
    <source>
        <dbReference type="EMBL" id="KAF7055518.1"/>
    </source>
</evidence>
<feature type="region of interest" description="Disordered" evidence="6">
    <location>
        <begin position="1"/>
        <end position="77"/>
    </location>
</feature>
<dbReference type="EMBL" id="CM022222">
    <property type="protein sequence ID" value="KAF7055518.1"/>
    <property type="molecule type" value="Genomic_DNA"/>
</dbReference>
<keyword evidence="4 5" id="KW-0539">Nucleus</keyword>
<comment type="subunit">
    <text evidence="5">Component of the origin recognition complex (ORC).</text>
</comment>
<proteinExistence type="inferred from homology"/>
<keyword evidence="3 5" id="KW-0235">DNA replication</keyword>
<evidence type="ECO:0000256" key="6">
    <source>
        <dbReference type="SAM" id="MobiDB-lite"/>
    </source>
</evidence>
<feature type="compositionally biased region" description="Basic and acidic residues" evidence="6">
    <location>
        <begin position="1"/>
        <end position="13"/>
    </location>
</feature>
<evidence type="ECO:0000259" key="8">
    <source>
        <dbReference type="Pfam" id="PF24882"/>
    </source>
</evidence>
<dbReference type="Proteomes" id="UP000815260">
    <property type="component" value="Chromosome 4D"/>
</dbReference>
<dbReference type="Pfam" id="PF04084">
    <property type="entry name" value="RecA-like_ORC2"/>
    <property type="match status" value="1"/>
</dbReference>
<evidence type="ECO:0000256" key="2">
    <source>
        <dbReference type="ARBA" id="ARBA00007421"/>
    </source>
</evidence>
<dbReference type="InterPro" id="IPR007220">
    <property type="entry name" value="ORC2"/>
</dbReference>
<sequence length="379" mass="42557">GPERRSRGGELRLRGRGGGGGGGLLQELFPRQGEGALLGQEAGPRRRRRQALRPQPRRRAGVASIPRRDPPKHEKEVEALTRSYKDQYRNWLFELRCGFGLLMYGFGSKKLLLEDFASTTLTDFTVIVVNGYLPSINLKQVLATIAEMFWEQTKLKRKRHSGTRSQPSQNFASQSMDDIISFLNNQTSEDGVDGVCLLIHNIDGPALRDAESQQCLAQVSCCPQIHIVASVDHVNAPLLWDKKMVHTQFKWSWYHVPTFAPYKVECVFYPLILASGGHAQTTKTALVVLQSLTPNAQSVFRVLAEYQLANEKEEGMPVSSLYTKCRERFLVSSQVTLNSHLTEFKDHDLIKIKKHSDGQDCLHIPLVPDALGKLLQELA</sequence>
<reference evidence="9" key="2">
    <citation type="submission" date="2020-03" db="EMBL/GenBank/DDBJ databases">
        <title>The second near-complete assembly of the hexaploid bread wheat (Triticum aestivum) genome.</title>
        <authorList>
            <person name="Zimin A.V."/>
            <person name="Puiu D."/>
            <person name="Shumante A."/>
            <person name="Alonge M."/>
            <person name="Salzberg S.L."/>
        </authorList>
    </citation>
    <scope>NUCLEOTIDE SEQUENCE</scope>
    <source>
        <tissue evidence="9">Leaf</tissue>
    </source>
</reference>
<organism evidence="9">
    <name type="scientific">Triticum aestivum</name>
    <name type="common">Wheat</name>
    <dbReference type="NCBI Taxonomy" id="4565"/>
    <lineage>
        <taxon>Eukaryota</taxon>
        <taxon>Viridiplantae</taxon>
        <taxon>Streptophyta</taxon>
        <taxon>Embryophyta</taxon>
        <taxon>Tracheophyta</taxon>
        <taxon>Spermatophyta</taxon>
        <taxon>Magnoliopsida</taxon>
        <taxon>Liliopsida</taxon>
        <taxon>Poales</taxon>
        <taxon>Poaceae</taxon>
        <taxon>BOP clade</taxon>
        <taxon>Pooideae</taxon>
        <taxon>Triticodae</taxon>
        <taxon>Triticeae</taxon>
        <taxon>Triticinae</taxon>
        <taxon>Triticum</taxon>
    </lineage>
</organism>
<evidence type="ECO:0000256" key="3">
    <source>
        <dbReference type="ARBA" id="ARBA00022705"/>
    </source>
</evidence>
<gene>
    <name evidence="9" type="ORF">CFC21_063035</name>
</gene>
<feature type="domain" description="Origin recognition complex subunit 2 winged-helix" evidence="8">
    <location>
        <begin position="310"/>
        <end position="369"/>
    </location>
</feature>
<comment type="subcellular location">
    <subcellularLocation>
        <location evidence="1 5">Nucleus</location>
    </subcellularLocation>
</comment>
<evidence type="ECO:0000259" key="7">
    <source>
        <dbReference type="Pfam" id="PF04084"/>
    </source>
</evidence>
<accession>A0A9R1GXF3</accession>
<dbReference type="Pfam" id="PF24882">
    <property type="entry name" value="WHD_ORC2"/>
    <property type="match status" value="1"/>
</dbReference>
<evidence type="ECO:0000256" key="1">
    <source>
        <dbReference type="ARBA" id="ARBA00004123"/>
    </source>
</evidence>
<evidence type="ECO:0000256" key="4">
    <source>
        <dbReference type="ARBA" id="ARBA00023242"/>
    </source>
</evidence>
<feature type="compositionally biased region" description="Basic and acidic residues" evidence="6">
    <location>
        <begin position="66"/>
        <end position="77"/>
    </location>
</feature>
<dbReference type="PANTHER" id="PTHR14052">
    <property type="entry name" value="ORIGIN RECOGNITION COMPLEX SUBUNIT 2"/>
    <property type="match status" value="1"/>
</dbReference>
<reference evidence="9" key="1">
    <citation type="journal article" date="2017" name="Gigascience">
        <title>The first near-complete assembly of the hexaploid bread wheat genome, Triticum aestivum.</title>
        <authorList>
            <person name="Zimin A.V."/>
            <person name="Puiu D."/>
            <person name="Hall R."/>
            <person name="Kingan S."/>
            <person name="Clavijo B.J."/>
            <person name="Salzberg S.L."/>
        </authorList>
    </citation>
    <scope>NUCLEOTIDE SEQUENCE</scope>
    <source>
        <tissue evidence="9">Leaf</tissue>
    </source>
</reference>
<protein>
    <recommendedName>
        <fullName evidence="5">Origin recognition complex subunit 2</fullName>
    </recommendedName>
</protein>
<dbReference type="GO" id="GO:0003688">
    <property type="term" value="F:DNA replication origin binding"/>
    <property type="evidence" value="ECO:0007669"/>
    <property type="project" value="UniProtKB-UniRule"/>
</dbReference>
<dbReference type="InterPro" id="IPR056772">
    <property type="entry name" value="RecA-like_ORC2"/>
</dbReference>
<name>A0A9R1GXF3_WHEAT</name>
<feature type="compositionally biased region" description="Basic residues" evidence="6">
    <location>
        <begin position="45"/>
        <end position="60"/>
    </location>
</feature>
<comment type="function">
    <text evidence="5">Component of the origin recognition complex (ORC) that binds origins of replication. DNA-binding is ATP-dependent. ORC is required to assemble the pre-replication complex necessary to initiate DNA replication.</text>
</comment>